<evidence type="ECO:0000313" key="2">
    <source>
        <dbReference type="Proteomes" id="UP000249497"/>
    </source>
</evidence>
<proteinExistence type="predicted"/>
<accession>A0A8T8XDX7</accession>
<dbReference type="AlphaFoldDB" id="A0A8T8XDX7"/>
<name>A0A8T8XDX7_ASPJA</name>
<protein>
    <submittedName>
        <fullName evidence="1">Uncharacterized protein</fullName>
    </submittedName>
</protein>
<dbReference type="GeneID" id="37177030"/>
<gene>
    <name evidence="1" type="ORF">BO86DRAFT_395625</name>
</gene>
<evidence type="ECO:0000313" key="1">
    <source>
        <dbReference type="EMBL" id="RAH86178.1"/>
    </source>
</evidence>
<dbReference type="OrthoDB" id="4500473at2759"/>
<dbReference type="RefSeq" id="XP_025532072.1">
    <property type="nucleotide sequence ID" value="XM_025673338.1"/>
</dbReference>
<keyword evidence="2" id="KW-1185">Reference proteome</keyword>
<dbReference type="EMBL" id="KZ824773">
    <property type="protein sequence ID" value="RAH86178.1"/>
    <property type="molecule type" value="Genomic_DNA"/>
</dbReference>
<organism evidence="1 2">
    <name type="scientific">Aspergillus japonicus CBS 114.51</name>
    <dbReference type="NCBI Taxonomy" id="1448312"/>
    <lineage>
        <taxon>Eukaryota</taxon>
        <taxon>Fungi</taxon>
        <taxon>Dikarya</taxon>
        <taxon>Ascomycota</taxon>
        <taxon>Pezizomycotina</taxon>
        <taxon>Eurotiomycetes</taxon>
        <taxon>Eurotiomycetidae</taxon>
        <taxon>Eurotiales</taxon>
        <taxon>Aspergillaceae</taxon>
        <taxon>Aspergillus</taxon>
        <taxon>Aspergillus subgen. Circumdati</taxon>
    </lineage>
</organism>
<sequence>MTSTRIPSILSIAFLVDDLDTTRIPNSWALVEKLDHAPDGLIRLGNILTDPSEPHRPLTTVTAAELEENYSGSYEHRQRLNDFYSRISSDRNLPPETREIPVEALVHEGNVTWALRFSIDRIADYAFRIMPTQQTVQNRLTDPAIQALLEEHDGRCTLYMVTGIKVISGLSAKGERLHSPDAGRRDALTVTVNEPGPKVIGYQMQEIVIDRGRGVQLSQHLCSEDDLYFFPGDWFRVIDKLFLREAEVEYRSGREGEVTVSVVPSPS</sequence>
<dbReference type="Proteomes" id="UP000249497">
    <property type="component" value="Unassembled WGS sequence"/>
</dbReference>
<reference evidence="1 2" key="1">
    <citation type="submission" date="2018-02" db="EMBL/GenBank/DDBJ databases">
        <title>The genomes of Aspergillus section Nigri reveals drivers in fungal speciation.</title>
        <authorList>
            <consortium name="DOE Joint Genome Institute"/>
            <person name="Vesth T.C."/>
            <person name="Nybo J."/>
            <person name="Theobald S."/>
            <person name="Brandl J."/>
            <person name="Frisvad J.C."/>
            <person name="Nielsen K.F."/>
            <person name="Lyhne E.K."/>
            <person name="Kogle M.E."/>
            <person name="Kuo A."/>
            <person name="Riley R."/>
            <person name="Clum A."/>
            <person name="Nolan M."/>
            <person name="Lipzen A."/>
            <person name="Salamov A."/>
            <person name="Henrissat B."/>
            <person name="Wiebenga A."/>
            <person name="De vries R.P."/>
            <person name="Grigoriev I.V."/>
            <person name="Mortensen U.H."/>
            <person name="Andersen M.R."/>
            <person name="Baker S.E."/>
        </authorList>
    </citation>
    <scope>NUCLEOTIDE SEQUENCE [LARGE SCALE GENOMIC DNA]</scope>
    <source>
        <strain evidence="1 2">CBS 114.51</strain>
    </source>
</reference>